<dbReference type="PROSITE" id="PS00622">
    <property type="entry name" value="HTH_LUXR_1"/>
    <property type="match status" value="1"/>
</dbReference>
<accession>E4MTP6</accession>
<proteinExistence type="predicted"/>
<organism evidence="5 6">
    <name type="scientific">Capnocytophaga ochracea F0287</name>
    <dbReference type="NCBI Taxonomy" id="873517"/>
    <lineage>
        <taxon>Bacteria</taxon>
        <taxon>Pseudomonadati</taxon>
        <taxon>Bacteroidota</taxon>
        <taxon>Flavobacteriia</taxon>
        <taxon>Flavobacteriales</taxon>
        <taxon>Flavobacteriaceae</taxon>
        <taxon>Capnocytophaga</taxon>
    </lineage>
</organism>
<comment type="caution">
    <text evidence="5">The sequence shown here is derived from an EMBL/GenBank/DDBJ whole genome shotgun (WGS) entry which is preliminary data.</text>
</comment>
<dbReference type="HOGENOM" id="CLU_090315_1_0_10"/>
<dbReference type="InterPro" id="IPR000792">
    <property type="entry name" value="Tscrpt_reg_LuxR_C"/>
</dbReference>
<dbReference type="GO" id="GO:0006355">
    <property type="term" value="P:regulation of DNA-templated transcription"/>
    <property type="evidence" value="ECO:0007669"/>
    <property type="project" value="InterPro"/>
</dbReference>
<keyword evidence="3" id="KW-0804">Transcription</keyword>
<dbReference type="GO" id="GO:0003677">
    <property type="term" value="F:DNA binding"/>
    <property type="evidence" value="ECO:0007669"/>
    <property type="project" value="UniProtKB-KW"/>
</dbReference>
<feature type="domain" description="HTH luxR-type" evidence="4">
    <location>
        <begin position="170"/>
        <end position="235"/>
    </location>
</feature>
<dbReference type="PROSITE" id="PS50043">
    <property type="entry name" value="HTH_LUXR_2"/>
    <property type="match status" value="1"/>
</dbReference>
<dbReference type="Gene3D" id="1.10.10.10">
    <property type="entry name" value="Winged helix-like DNA-binding domain superfamily/Winged helix DNA-binding domain"/>
    <property type="match status" value="1"/>
</dbReference>
<dbReference type="SUPFAM" id="SSF46894">
    <property type="entry name" value="C-terminal effector domain of the bipartite response regulators"/>
    <property type="match status" value="1"/>
</dbReference>
<name>E4MTP6_CAPOC</name>
<evidence type="ECO:0000259" key="4">
    <source>
        <dbReference type="PROSITE" id="PS50043"/>
    </source>
</evidence>
<keyword evidence="2" id="KW-0238">DNA-binding</keyword>
<dbReference type="PANTHER" id="PTHR44688">
    <property type="entry name" value="DNA-BINDING TRANSCRIPTIONAL ACTIVATOR DEVR_DOSR"/>
    <property type="match status" value="1"/>
</dbReference>
<reference evidence="5 6" key="1">
    <citation type="submission" date="2010-10" db="EMBL/GenBank/DDBJ databases">
        <authorList>
            <person name="Muzny D."/>
            <person name="Qin X."/>
            <person name="Deng J."/>
            <person name="Jiang H."/>
            <person name="Liu Y."/>
            <person name="Qu J."/>
            <person name="Song X.-Z."/>
            <person name="Zhang L."/>
            <person name="Thornton R."/>
            <person name="Coyle M."/>
            <person name="Francisco L."/>
            <person name="Jackson L."/>
            <person name="Javaid M."/>
            <person name="Korchina V."/>
            <person name="Kovar C."/>
            <person name="Mata R."/>
            <person name="Mathew T."/>
            <person name="Ngo R."/>
            <person name="Nguyen L."/>
            <person name="Nguyen N."/>
            <person name="Okwuonu G."/>
            <person name="Ongeri F."/>
            <person name="Pham C."/>
            <person name="Simmons D."/>
            <person name="Wilczek-Boney K."/>
            <person name="Hale W."/>
            <person name="Jakkamsetti A."/>
            <person name="Pham P."/>
            <person name="Ruth R."/>
            <person name="San Lucas F."/>
            <person name="Warren J."/>
            <person name="Zhang J."/>
            <person name="Zhao Z."/>
            <person name="Zhou C."/>
            <person name="Zhu D."/>
            <person name="Lee S."/>
            <person name="Bess C."/>
            <person name="Blankenburg K."/>
            <person name="Forbes L."/>
            <person name="Fu Q."/>
            <person name="Gubbala S."/>
            <person name="Hirani K."/>
            <person name="Jayaseelan J.C."/>
            <person name="Lara F."/>
            <person name="Munidasa M."/>
            <person name="Palculict T."/>
            <person name="Patil S."/>
            <person name="Pu L.-L."/>
            <person name="Saada N."/>
            <person name="Tang L."/>
            <person name="Weissenberger G."/>
            <person name="Zhu Y."/>
            <person name="Hemphill L."/>
            <person name="Shang Y."/>
            <person name="Youmans B."/>
            <person name="Ayvaz T."/>
            <person name="Ross M."/>
            <person name="Santibanez J."/>
            <person name="Aqrawi P."/>
            <person name="Gross S."/>
            <person name="Joshi V."/>
            <person name="Fowler G."/>
            <person name="Nazareth L."/>
            <person name="Reid J."/>
            <person name="Worley K."/>
            <person name="Petrosino J."/>
            <person name="Highlander S."/>
            <person name="Gibbs R."/>
        </authorList>
    </citation>
    <scope>NUCLEOTIDE SEQUENCE [LARGE SCALE GENOMIC DNA]</scope>
    <source>
        <strain evidence="5 6">F0287</strain>
    </source>
</reference>
<gene>
    <name evidence="5" type="ORF">HMPREF1977_1768</name>
</gene>
<dbReference type="PANTHER" id="PTHR44688:SF16">
    <property type="entry name" value="DNA-BINDING TRANSCRIPTIONAL ACTIVATOR DEVR_DOSR"/>
    <property type="match status" value="1"/>
</dbReference>
<dbReference type="InterPro" id="IPR016032">
    <property type="entry name" value="Sig_transdc_resp-reg_C-effctor"/>
</dbReference>
<dbReference type="CDD" id="cd06170">
    <property type="entry name" value="LuxR_C_like"/>
    <property type="match status" value="1"/>
</dbReference>
<evidence type="ECO:0000313" key="6">
    <source>
        <dbReference type="Proteomes" id="UP000005391"/>
    </source>
</evidence>
<evidence type="ECO:0000256" key="1">
    <source>
        <dbReference type="ARBA" id="ARBA00023015"/>
    </source>
</evidence>
<dbReference type="PRINTS" id="PR00038">
    <property type="entry name" value="HTHLUXR"/>
</dbReference>
<dbReference type="eggNOG" id="COG2197">
    <property type="taxonomic scope" value="Bacteria"/>
</dbReference>
<dbReference type="Proteomes" id="UP000005391">
    <property type="component" value="Unassembled WGS sequence"/>
</dbReference>
<evidence type="ECO:0000313" key="5">
    <source>
        <dbReference type="EMBL" id="EFS96852.1"/>
    </source>
</evidence>
<evidence type="ECO:0000256" key="3">
    <source>
        <dbReference type="ARBA" id="ARBA00023163"/>
    </source>
</evidence>
<sequence length="237" mass="27501">MTMSTSASMEILAQKYIPYAEMLAKIGNNAVFIVDKNEHFYFISDKFKLFGYDDIPKNNSNEIQDYPLKRRIHPDDLEMKELIDEKIYEFLSSLPKEEQVHYKYIYDYRGMATDGTYGRVTNEVQLLEVTDDNYLALGIIEIAPDQSESLPVRVQMKHCITGEIIPIKIEEEKAFALTPREKEILTLASQGFSSKEIAEQLFISTYTVNRHRQNIREKFNVESLIEAIDIARRKGIL</sequence>
<dbReference type="SMART" id="SM00421">
    <property type="entry name" value="HTH_LUXR"/>
    <property type="match status" value="1"/>
</dbReference>
<dbReference type="InterPro" id="IPR036388">
    <property type="entry name" value="WH-like_DNA-bd_sf"/>
</dbReference>
<dbReference type="EMBL" id="AEOH01000043">
    <property type="protein sequence ID" value="EFS96852.1"/>
    <property type="molecule type" value="Genomic_DNA"/>
</dbReference>
<protein>
    <submittedName>
        <fullName evidence="5">Transcriptional regulator, LuxR family</fullName>
    </submittedName>
</protein>
<dbReference type="Pfam" id="PF00196">
    <property type="entry name" value="GerE"/>
    <property type="match status" value="1"/>
</dbReference>
<dbReference type="AlphaFoldDB" id="E4MTP6"/>
<dbReference type="Gene3D" id="3.30.450.20">
    <property type="entry name" value="PAS domain"/>
    <property type="match status" value="1"/>
</dbReference>
<evidence type="ECO:0000256" key="2">
    <source>
        <dbReference type="ARBA" id="ARBA00023125"/>
    </source>
</evidence>
<keyword evidence="1" id="KW-0805">Transcription regulation</keyword>